<dbReference type="Proteomes" id="UP000011087">
    <property type="component" value="Unassembled WGS sequence"/>
</dbReference>
<keyword evidence="5" id="KW-1185">Reference proteome</keyword>
<dbReference type="SUPFAM" id="SSF54106">
    <property type="entry name" value="LysM domain"/>
    <property type="match status" value="1"/>
</dbReference>
<dbReference type="PROSITE" id="PS51782">
    <property type="entry name" value="LYSM"/>
    <property type="match status" value="1"/>
</dbReference>
<feature type="transmembrane region" description="Helical" evidence="1">
    <location>
        <begin position="6"/>
        <end position="27"/>
    </location>
</feature>
<dbReference type="CDD" id="cd00118">
    <property type="entry name" value="LysM"/>
    <property type="match status" value="1"/>
</dbReference>
<organism evidence="3">
    <name type="scientific">Guillardia theta (strain CCMP2712)</name>
    <name type="common">Cryptophyte</name>
    <dbReference type="NCBI Taxonomy" id="905079"/>
    <lineage>
        <taxon>Eukaryota</taxon>
        <taxon>Cryptophyceae</taxon>
        <taxon>Pyrenomonadales</taxon>
        <taxon>Geminigeraceae</taxon>
        <taxon>Guillardia</taxon>
    </lineage>
</organism>
<name>L1I7P5_GUITC</name>
<feature type="domain" description="LysM" evidence="2">
    <location>
        <begin position="90"/>
        <end position="138"/>
    </location>
</feature>
<evidence type="ECO:0000313" key="5">
    <source>
        <dbReference type="Proteomes" id="UP000011087"/>
    </source>
</evidence>
<keyword evidence="1" id="KW-0812">Transmembrane</keyword>
<dbReference type="KEGG" id="gtt:GUITHDRAFT_148991"/>
<proteinExistence type="predicted"/>
<reference evidence="3 5" key="1">
    <citation type="journal article" date="2012" name="Nature">
        <title>Algal genomes reveal evolutionary mosaicism and the fate of nucleomorphs.</title>
        <authorList>
            <consortium name="DOE Joint Genome Institute"/>
            <person name="Curtis B.A."/>
            <person name="Tanifuji G."/>
            <person name="Burki F."/>
            <person name="Gruber A."/>
            <person name="Irimia M."/>
            <person name="Maruyama S."/>
            <person name="Arias M.C."/>
            <person name="Ball S.G."/>
            <person name="Gile G.H."/>
            <person name="Hirakawa Y."/>
            <person name="Hopkins J.F."/>
            <person name="Kuo A."/>
            <person name="Rensing S.A."/>
            <person name="Schmutz J."/>
            <person name="Symeonidi A."/>
            <person name="Elias M."/>
            <person name="Eveleigh R.J."/>
            <person name="Herman E.K."/>
            <person name="Klute M.J."/>
            <person name="Nakayama T."/>
            <person name="Obornik M."/>
            <person name="Reyes-Prieto A."/>
            <person name="Armbrust E.V."/>
            <person name="Aves S.J."/>
            <person name="Beiko R.G."/>
            <person name="Coutinho P."/>
            <person name="Dacks J.B."/>
            <person name="Durnford D.G."/>
            <person name="Fast N.M."/>
            <person name="Green B.R."/>
            <person name="Grisdale C.J."/>
            <person name="Hempel F."/>
            <person name="Henrissat B."/>
            <person name="Hoppner M.P."/>
            <person name="Ishida K."/>
            <person name="Kim E."/>
            <person name="Koreny L."/>
            <person name="Kroth P.G."/>
            <person name="Liu Y."/>
            <person name="Malik S.B."/>
            <person name="Maier U.G."/>
            <person name="McRose D."/>
            <person name="Mock T."/>
            <person name="Neilson J.A."/>
            <person name="Onodera N.T."/>
            <person name="Poole A.M."/>
            <person name="Pritham E.J."/>
            <person name="Richards T.A."/>
            <person name="Rocap G."/>
            <person name="Roy S.W."/>
            <person name="Sarai C."/>
            <person name="Schaack S."/>
            <person name="Shirato S."/>
            <person name="Slamovits C.H."/>
            <person name="Spencer D.F."/>
            <person name="Suzuki S."/>
            <person name="Worden A.Z."/>
            <person name="Zauner S."/>
            <person name="Barry K."/>
            <person name="Bell C."/>
            <person name="Bharti A.K."/>
            <person name="Crow J.A."/>
            <person name="Grimwood J."/>
            <person name="Kramer R."/>
            <person name="Lindquist E."/>
            <person name="Lucas S."/>
            <person name="Salamov A."/>
            <person name="McFadden G.I."/>
            <person name="Lane C.E."/>
            <person name="Keeling P.J."/>
            <person name="Gray M.W."/>
            <person name="Grigoriev I.V."/>
            <person name="Archibald J.M."/>
        </authorList>
    </citation>
    <scope>NUCLEOTIDE SEQUENCE</scope>
    <source>
        <strain evidence="3 5">CCMP2712</strain>
    </source>
</reference>
<dbReference type="InterPro" id="IPR036779">
    <property type="entry name" value="LysM_dom_sf"/>
</dbReference>
<dbReference type="EMBL" id="JH993226">
    <property type="protein sequence ID" value="EKX31914.1"/>
    <property type="molecule type" value="Genomic_DNA"/>
</dbReference>
<dbReference type="AlphaFoldDB" id="L1I7P5"/>
<keyword evidence="1" id="KW-1133">Transmembrane helix</keyword>
<protein>
    <recommendedName>
        <fullName evidence="2">LysM domain-containing protein</fullName>
    </recommendedName>
</protein>
<evidence type="ECO:0000313" key="3">
    <source>
        <dbReference type="EMBL" id="EKX31914.1"/>
    </source>
</evidence>
<reference evidence="4" key="3">
    <citation type="submission" date="2015-06" db="UniProtKB">
        <authorList>
            <consortium name="EnsemblProtists"/>
        </authorList>
    </citation>
    <scope>IDENTIFICATION</scope>
</reference>
<dbReference type="RefSeq" id="XP_005818894.1">
    <property type="nucleotide sequence ID" value="XM_005818837.1"/>
</dbReference>
<reference evidence="5" key="2">
    <citation type="submission" date="2012-11" db="EMBL/GenBank/DDBJ databases">
        <authorList>
            <person name="Kuo A."/>
            <person name="Curtis B.A."/>
            <person name="Tanifuji G."/>
            <person name="Burki F."/>
            <person name="Gruber A."/>
            <person name="Irimia M."/>
            <person name="Maruyama S."/>
            <person name="Arias M.C."/>
            <person name="Ball S.G."/>
            <person name="Gile G.H."/>
            <person name="Hirakawa Y."/>
            <person name="Hopkins J.F."/>
            <person name="Rensing S.A."/>
            <person name="Schmutz J."/>
            <person name="Symeonidi A."/>
            <person name="Elias M."/>
            <person name="Eveleigh R.J."/>
            <person name="Herman E.K."/>
            <person name="Klute M.J."/>
            <person name="Nakayama T."/>
            <person name="Obornik M."/>
            <person name="Reyes-Prieto A."/>
            <person name="Armbrust E.V."/>
            <person name="Aves S.J."/>
            <person name="Beiko R.G."/>
            <person name="Coutinho P."/>
            <person name="Dacks J.B."/>
            <person name="Durnford D.G."/>
            <person name="Fast N.M."/>
            <person name="Green B.R."/>
            <person name="Grisdale C."/>
            <person name="Hempe F."/>
            <person name="Henrissat B."/>
            <person name="Hoppner M.P."/>
            <person name="Ishida K.-I."/>
            <person name="Kim E."/>
            <person name="Koreny L."/>
            <person name="Kroth P.G."/>
            <person name="Liu Y."/>
            <person name="Malik S.-B."/>
            <person name="Maier U.G."/>
            <person name="McRose D."/>
            <person name="Mock T."/>
            <person name="Neilson J.A."/>
            <person name="Onodera N.T."/>
            <person name="Poole A.M."/>
            <person name="Pritham E.J."/>
            <person name="Richards T.A."/>
            <person name="Rocap G."/>
            <person name="Roy S.W."/>
            <person name="Sarai C."/>
            <person name="Schaack S."/>
            <person name="Shirato S."/>
            <person name="Slamovits C.H."/>
            <person name="Spencer D.F."/>
            <person name="Suzuki S."/>
            <person name="Worden A.Z."/>
            <person name="Zauner S."/>
            <person name="Barry K."/>
            <person name="Bell C."/>
            <person name="Bharti A.K."/>
            <person name="Crow J.A."/>
            <person name="Grimwood J."/>
            <person name="Kramer R."/>
            <person name="Lindquist E."/>
            <person name="Lucas S."/>
            <person name="Salamov A."/>
            <person name="McFadden G.I."/>
            <person name="Lane C.E."/>
            <person name="Keeling P.J."/>
            <person name="Gray M.W."/>
            <person name="Grigoriev I.V."/>
            <person name="Archibald J.M."/>
        </authorList>
    </citation>
    <scope>NUCLEOTIDE SEQUENCE</scope>
    <source>
        <strain evidence="5">CCMP2712</strain>
    </source>
</reference>
<dbReference type="Pfam" id="PF01476">
    <property type="entry name" value="LysM"/>
    <property type="match status" value="1"/>
</dbReference>
<sequence>MHLTPVPFSSCLIPLMLLLPVCIGYLCQQRGKELCFSVLVKKCRYCLSIGETIMGAAARYNSDWLQIWGANPAILTPDSVGAWTELRLGPTYITRHGDTLDLLASRFGTSSTNILEANPDVPVVNNTGLLTVGQPICILPRVCWMQAQSGTVGTFTQVL</sequence>
<gene>
    <name evidence="3" type="ORF">GUITHDRAFT_148991</name>
</gene>
<evidence type="ECO:0000259" key="2">
    <source>
        <dbReference type="PROSITE" id="PS51782"/>
    </source>
</evidence>
<accession>L1I7P5</accession>
<dbReference type="InterPro" id="IPR018392">
    <property type="entry name" value="LysM"/>
</dbReference>
<dbReference type="EnsemblProtists" id="EKX31914">
    <property type="protein sequence ID" value="EKX31914"/>
    <property type="gene ID" value="GUITHDRAFT_148991"/>
</dbReference>
<keyword evidence="1" id="KW-0472">Membrane</keyword>
<dbReference type="SMART" id="SM00257">
    <property type="entry name" value="LysM"/>
    <property type="match status" value="1"/>
</dbReference>
<dbReference type="PaxDb" id="55529-EKX31914"/>
<evidence type="ECO:0000313" key="4">
    <source>
        <dbReference type="EnsemblProtists" id="EKX31914"/>
    </source>
</evidence>
<dbReference type="Gene3D" id="3.10.350.10">
    <property type="entry name" value="LysM domain"/>
    <property type="match status" value="1"/>
</dbReference>
<evidence type="ECO:0000256" key="1">
    <source>
        <dbReference type="SAM" id="Phobius"/>
    </source>
</evidence>
<dbReference type="HOGENOM" id="CLU_1664039_0_0_1"/>
<dbReference type="GeneID" id="17288630"/>